<feature type="binding site" description="covalent" evidence="8">
    <location>
        <position position="220"/>
    </location>
    <ligand>
        <name>heme c</name>
        <dbReference type="ChEBI" id="CHEBI:61717"/>
        <label>2</label>
    </ligand>
</feature>
<dbReference type="PIRSF" id="PIRSF000294">
    <property type="entry name" value="Cytochrome-c_peroxidase"/>
    <property type="match status" value="1"/>
</dbReference>
<keyword evidence="12" id="KW-0575">Peroxidase</keyword>
<feature type="binding site" description="covalent" evidence="8">
    <location>
        <position position="78"/>
    </location>
    <ligand>
        <name>heme c</name>
        <dbReference type="ChEBI" id="CHEBI:61717"/>
        <label>1</label>
    </ligand>
</feature>
<comment type="subcellular location">
    <subcellularLocation>
        <location evidence="1">Periplasm</location>
    </subcellularLocation>
</comment>
<keyword evidence="6" id="KW-0560">Oxidoreductase</keyword>
<dbReference type="InterPro" id="IPR051395">
    <property type="entry name" value="Cytochrome_c_Peroxidase/MauG"/>
</dbReference>
<evidence type="ECO:0000256" key="5">
    <source>
        <dbReference type="ARBA" id="ARBA00022764"/>
    </source>
</evidence>
<evidence type="ECO:0000256" key="7">
    <source>
        <dbReference type="ARBA" id="ARBA00023004"/>
    </source>
</evidence>
<evidence type="ECO:0000256" key="4">
    <source>
        <dbReference type="ARBA" id="ARBA00022729"/>
    </source>
</evidence>
<feature type="chain" id="PRO_5035247326" evidence="10">
    <location>
        <begin position="21"/>
        <end position="345"/>
    </location>
</feature>
<comment type="caution">
    <text evidence="12">The sequence shown here is derived from an EMBL/GenBank/DDBJ whole genome shotgun (WGS) entry which is preliminary data.</text>
</comment>
<sequence>MQKRLIYICYLLCYVLLMSACDKSSDKPAIGVLLPVNFPEPVYNLAANPVSWDGFQLGKSLFYDPILSKDNSVSCGSCHIATSAFTQHGHTVSHGINDQLGKRNSLSLVNLAWGKDFFWDGGVHNFDLVAFNPIQNPVEMDETVANVIVKLQQISAYKQQFKAAFGSEEITTQTFTKALSQFMLCMVSANSKYDQYVRKENNITLTTDELDGLALVKAKCSNCHATDLFTDGSFRNNGLSSSFEKDMGRYNVTLMPEDMGKFKVPTLRNLTYSTPYMHDGRFTTLEQVLNHYSSGVKATATLDSTLLNNGTTGIALSDGEKQHIIAFLKTLDDESFIRDKRFQEE</sequence>
<evidence type="ECO:0000313" key="13">
    <source>
        <dbReference type="Proteomes" id="UP000598971"/>
    </source>
</evidence>
<dbReference type="Pfam" id="PF03150">
    <property type="entry name" value="CCP_MauG"/>
    <property type="match status" value="1"/>
</dbReference>
<dbReference type="GO" id="GO:0042597">
    <property type="term" value="C:periplasmic space"/>
    <property type="evidence" value="ECO:0007669"/>
    <property type="project" value="UniProtKB-SubCell"/>
</dbReference>
<dbReference type="RefSeq" id="WP_171606069.1">
    <property type="nucleotide sequence ID" value="NZ_WHPF01000001.1"/>
</dbReference>
<keyword evidence="4 10" id="KW-0732">Signal</keyword>
<proteinExistence type="predicted"/>
<keyword evidence="2 8" id="KW-0349">Heme</keyword>
<dbReference type="PANTHER" id="PTHR30600">
    <property type="entry name" value="CYTOCHROME C PEROXIDASE-RELATED"/>
    <property type="match status" value="1"/>
</dbReference>
<comment type="PTM">
    <text evidence="8">Binds 2 heme groups per subunit.</text>
</comment>
<evidence type="ECO:0000256" key="10">
    <source>
        <dbReference type="SAM" id="SignalP"/>
    </source>
</evidence>
<evidence type="ECO:0000256" key="3">
    <source>
        <dbReference type="ARBA" id="ARBA00022723"/>
    </source>
</evidence>
<dbReference type="Gene3D" id="1.10.760.10">
    <property type="entry name" value="Cytochrome c-like domain"/>
    <property type="match status" value="2"/>
</dbReference>
<evidence type="ECO:0000256" key="9">
    <source>
        <dbReference type="PIRSR" id="PIRSR000294-2"/>
    </source>
</evidence>
<dbReference type="SUPFAM" id="SSF46626">
    <property type="entry name" value="Cytochrome c"/>
    <property type="match status" value="2"/>
</dbReference>
<keyword evidence="13" id="KW-1185">Reference proteome</keyword>
<feature type="binding site" description="covalent" evidence="8">
    <location>
        <position position="75"/>
    </location>
    <ligand>
        <name>heme c</name>
        <dbReference type="ChEBI" id="CHEBI:61717"/>
        <label>1</label>
    </ligand>
</feature>
<evidence type="ECO:0000256" key="1">
    <source>
        <dbReference type="ARBA" id="ARBA00004418"/>
    </source>
</evidence>
<dbReference type="GO" id="GO:0009055">
    <property type="term" value="F:electron transfer activity"/>
    <property type="evidence" value="ECO:0007669"/>
    <property type="project" value="InterPro"/>
</dbReference>
<dbReference type="GO" id="GO:0004130">
    <property type="term" value="F:cytochrome-c peroxidase activity"/>
    <property type="evidence" value="ECO:0007669"/>
    <property type="project" value="TreeGrafter"/>
</dbReference>
<dbReference type="InterPro" id="IPR009056">
    <property type="entry name" value="Cyt_c-like_dom"/>
</dbReference>
<evidence type="ECO:0000259" key="11">
    <source>
        <dbReference type="PROSITE" id="PS51007"/>
    </source>
</evidence>
<dbReference type="InterPro" id="IPR004852">
    <property type="entry name" value="Di-haem_cyt_c_peroxidsae"/>
</dbReference>
<keyword evidence="5" id="KW-0574">Periplasm</keyword>
<comment type="cofactor">
    <cofactor evidence="8">
        <name>heme</name>
        <dbReference type="ChEBI" id="CHEBI:30413"/>
    </cofactor>
    <text evidence="8">Binds 2 heme groups.</text>
</comment>
<dbReference type="InterPro" id="IPR026259">
    <property type="entry name" value="MauG/Cytc_peroxidase"/>
</dbReference>
<feature type="binding site" description="covalent" evidence="8">
    <location>
        <position position="223"/>
    </location>
    <ligand>
        <name>heme c</name>
        <dbReference type="ChEBI" id="CHEBI:61717"/>
        <label>2</label>
    </ligand>
</feature>
<keyword evidence="7 9" id="KW-0408">Iron</keyword>
<dbReference type="GO" id="GO:0046872">
    <property type="term" value="F:metal ion binding"/>
    <property type="evidence" value="ECO:0007669"/>
    <property type="project" value="UniProtKB-KW"/>
</dbReference>
<evidence type="ECO:0000256" key="6">
    <source>
        <dbReference type="ARBA" id="ARBA00023002"/>
    </source>
</evidence>
<dbReference type="PROSITE" id="PS51007">
    <property type="entry name" value="CYTC"/>
    <property type="match status" value="1"/>
</dbReference>
<evidence type="ECO:0000256" key="8">
    <source>
        <dbReference type="PIRSR" id="PIRSR000294-1"/>
    </source>
</evidence>
<organism evidence="12 13">
    <name type="scientific">Limnovirga soli</name>
    <dbReference type="NCBI Taxonomy" id="2656915"/>
    <lineage>
        <taxon>Bacteria</taxon>
        <taxon>Pseudomonadati</taxon>
        <taxon>Bacteroidota</taxon>
        <taxon>Chitinophagia</taxon>
        <taxon>Chitinophagales</taxon>
        <taxon>Chitinophagaceae</taxon>
        <taxon>Limnovirga</taxon>
    </lineage>
</organism>
<gene>
    <name evidence="12" type="ORF">GD597_01740</name>
</gene>
<dbReference type="GO" id="GO:0020037">
    <property type="term" value="F:heme binding"/>
    <property type="evidence" value="ECO:0007669"/>
    <property type="project" value="InterPro"/>
</dbReference>
<protein>
    <submittedName>
        <fullName evidence="12">Cytochrome-c peroxidase</fullName>
    </submittedName>
</protein>
<reference evidence="12" key="1">
    <citation type="submission" date="2019-10" db="EMBL/GenBank/DDBJ databases">
        <title>Draft genome sequence of Panacibacter sp. KCS-6.</title>
        <authorList>
            <person name="Yim K.J."/>
        </authorList>
    </citation>
    <scope>NUCLEOTIDE SEQUENCE</scope>
    <source>
        <strain evidence="12">KCS-6</strain>
    </source>
</reference>
<evidence type="ECO:0000313" key="12">
    <source>
        <dbReference type="EMBL" id="NNV54163.1"/>
    </source>
</evidence>
<dbReference type="EMBL" id="WHPF01000001">
    <property type="protein sequence ID" value="NNV54163.1"/>
    <property type="molecule type" value="Genomic_DNA"/>
</dbReference>
<feature type="binding site" description="axial binding residue" evidence="9">
    <location>
        <position position="79"/>
    </location>
    <ligand>
        <name>heme c</name>
        <dbReference type="ChEBI" id="CHEBI:61717"/>
        <label>1</label>
    </ligand>
    <ligandPart>
        <name>Fe</name>
        <dbReference type="ChEBI" id="CHEBI:18248"/>
    </ligandPart>
</feature>
<evidence type="ECO:0000256" key="2">
    <source>
        <dbReference type="ARBA" id="ARBA00022617"/>
    </source>
</evidence>
<dbReference type="AlphaFoldDB" id="A0A8J8FA08"/>
<dbReference type="InterPro" id="IPR036909">
    <property type="entry name" value="Cyt_c-like_dom_sf"/>
</dbReference>
<feature type="binding site" description="axial binding residue" evidence="9">
    <location>
        <position position="224"/>
    </location>
    <ligand>
        <name>heme c</name>
        <dbReference type="ChEBI" id="CHEBI:61717"/>
        <label>2</label>
    </ligand>
    <ligandPart>
        <name>Fe</name>
        <dbReference type="ChEBI" id="CHEBI:18248"/>
    </ligandPart>
</feature>
<dbReference type="PANTHER" id="PTHR30600:SF10">
    <property type="entry name" value="BLL6722 PROTEIN"/>
    <property type="match status" value="1"/>
</dbReference>
<accession>A0A8J8FA08</accession>
<keyword evidence="3 9" id="KW-0479">Metal-binding</keyword>
<feature type="domain" description="Cytochrome c" evidence="11">
    <location>
        <begin position="207"/>
        <end position="332"/>
    </location>
</feature>
<dbReference type="Proteomes" id="UP000598971">
    <property type="component" value="Unassembled WGS sequence"/>
</dbReference>
<dbReference type="PROSITE" id="PS51257">
    <property type="entry name" value="PROKAR_LIPOPROTEIN"/>
    <property type="match status" value="1"/>
</dbReference>
<feature type="signal peptide" evidence="10">
    <location>
        <begin position="1"/>
        <end position="20"/>
    </location>
</feature>
<name>A0A8J8FA08_9BACT</name>